<accession>A0ABU6DP74</accession>
<proteinExistence type="predicted"/>
<dbReference type="CDD" id="cd00093">
    <property type="entry name" value="HTH_XRE"/>
    <property type="match status" value="1"/>
</dbReference>
<name>A0ABU6DP74_9GAMM</name>
<keyword evidence="2" id="KW-0238">DNA-binding</keyword>
<dbReference type="PANTHER" id="PTHR40661:SF2">
    <property type="entry name" value="HTH-TYPE TRANSCRIPTIONAL REGULATOR PRTR"/>
    <property type="match status" value="1"/>
</dbReference>
<dbReference type="EMBL" id="VTDN01000001">
    <property type="protein sequence ID" value="MEB5475510.1"/>
    <property type="molecule type" value="Genomic_DNA"/>
</dbReference>
<evidence type="ECO:0000313" key="5">
    <source>
        <dbReference type="EMBL" id="MEB5475510.1"/>
    </source>
</evidence>
<dbReference type="PANTHER" id="PTHR40661">
    <property type="match status" value="1"/>
</dbReference>
<dbReference type="Proteomes" id="UP001339883">
    <property type="component" value="Unassembled WGS sequence"/>
</dbReference>
<feature type="domain" description="HTH cro/C1-type" evidence="4">
    <location>
        <begin position="7"/>
        <end position="61"/>
    </location>
</feature>
<dbReference type="InterPro" id="IPR036286">
    <property type="entry name" value="LexA/Signal_pep-like_sf"/>
</dbReference>
<sequence length="228" mass="25969">MNIGENVRNLRRAHKLTQPKLAKAAKVSQSTISDLENGKKSVSAEILQQISKVLNTTIDNLVNGGDLLASKQNDVIKLPVSSLNEDYEIKFFETFSNTSSNEDTSQILSKNFTLVRVNKSMLNRNNIKNYNCISINNIGDSMSPKINDGDIAYIDISRNEVKDGKIFLVRQGDLFRLRRVYQLPNKGLRLVSDNKEAYPEERFTSEQIEKDNIEIIGWVWSWQAVDTW</sequence>
<dbReference type="InterPro" id="IPR015927">
    <property type="entry name" value="Peptidase_S24_S26A/B/C"/>
</dbReference>
<dbReference type="Gene3D" id="1.10.260.40">
    <property type="entry name" value="lambda repressor-like DNA-binding domains"/>
    <property type="match status" value="1"/>
</dbReference>
<organism evidence="5 6">
    <name type="scientific">Acinetobacter pollinis</name>
    <dbReference type="NCBI Taxonomy" id="2605270"/>
    <lineage>
        <taxon>Bacteria</taxon>
        <taxon>Pseudomonadati</taxon>
        <taxon>Pseudomonadota</taxon>
        <taxon>Gammaproteobacteria</taxon>
        <taxon>Moraxellales</taxon>
        <taxon>Moraxellaceae</taxon>
        <taxon>Acinetobacter</taxon>
    </lineage>
</organism>
<dbReference type="InterPro" id="IPR010982">
    <property type="entry name" value="Lambda_DNA-bd_dom_sf"/>
</dbReference>
<dbReference type="SUPFAM" id="SSF47413">
    <property type="entry name" value="lambda repressor-like DNA-binding domains"/>
    <property type="match status" value="1"/>
</dbReference>
<dbReference type="InterPro" id="IPR001387">
    <property type="entry name" value="Cro/C1-type_HTH"/>
</dbReference>
<dbReference type="SMART" id="SM00530">
    <property type="entry name" value="HTH_XRE"/>
    <property type="match status" value="1"/>
</dbReference>
<gene>
    <name evidence="5" type="ORF">I2F25_00335</name>
</gene>
<evidence type="ECO:0000256" key="3">
    <source>
        <dbReference type="ARBA" id="ARBA00023163"/>
    </source>
</evidence>
<dbReference type="PROSITE" id="PS50943">
    <property type="entry name" value="HTH_CROC1"/>
    <property type="match status" value="1"/>
</dbReference>
<protein>
    <submittedName>
        <fullName evidence="5">Helix-turn-helix transcriptional regulator</fullName>
    </submittedName>
</protein>
<evidence type="ECO:0000259" key="4">
    <source>
        <dbReference type="PROSITE" id="PS50943"/>
    </source>
</evidence>
<reference evidence="5 6" key="1">
    <citation type="submission" date="2019-08" db="EMBL/GenBank/DDBJ databases">
        <title>Five species of Acinetobacter isolated from floral nectar and animal pollinators.</title>
        <authorList>
            <person name="Hendry T.A."/>
        </authorList>
    </citation>
    <scope>NUCLEOTIDE SEQUENCE [LARGE SCALE GENOMIC DNA]</scope>
    <source>
        <strain evidence="5 6">MD18.27</strain>
    </source>
</reference>
<evidence type="ECO:0000256" key="2">
    <source>
        <dbReference type="ARBA" id="ARBA00023125"/>
    </source>
</evidence>
<evidence type="ECO:0000256" key="1">
    <source>
        <dbReference type="ARBA" id="ARBA00023015"/>
    </source>
</evidence>
<keyword evidence="3" id="KW-0804">Transcription</keyword>
<dbReference type="CDD" id="cd06529">
    <property type="entry name" value="S24_LexA-like"/>
    <property type="match status" value="1"/>
</dbReference>
<dbReference type="InterPro" id="IPR039418">
    <property type="entry name" value="LexA-like"/>
</dbReference>
<dbReference type="Pfam" id="PF01381">
    <property type="entry name" value="HTH_3"/>
    <property type="match status" value="1"/>
</dbReference>
<dbReference type="Gene3D" id="2.10.109.10">
    <property type="entry name" value="Umud Fragment, subunit A"/>
    <property type="match status" value="1"/>
</dbReference>
<dbReference type="SUPFAM" id="SSF51306">
    <property type="entry name" value="LexA/Signal peptidase"/>
    <property type="match status" value="1"/>
</dbReference>
<comment type="caution">
    <text evidence="5">The sequence shown here is derived from an EMBL/GenBank/DDBJ whole genome shotgun (WGS) entry which is preliminary data.</text>
</comment>
<keyword evidence="1" id="KW-0805">Transcription regulation</keyword>
<keyword evidence="6" id="KW-1185">Reference proteome</keyword>
<dbReference type="Pfam" id="PF00717">
    <property type="entry name" value="Peptidase_S24"/>
    <property type="match status" value="1"/>
</dbReference>
<dbReference type="RefSeq" id="WP_325774162.1">
    <property type="nucleotide sequence ID" value="NZ_VTDN01000001.1"/>
</dbReference>
<evidence type="ECO:0000313" key="6">
    <source>
        <dbReference type="Proteomes" id="UP001339883"/>
    </source>
</evidence>